<accession>A0A8H7ANR5</accession>
<organism evidence="1 2">
    <name type="scientific">Endocarpon pusillum</name>
    <dbReference type="NCBI Taxonomy" id="364733"/>
    <lineage>
        <taxon>Eukaryota</taxon>
        <taxon>Fungi</taxon>
        <taxon>Dikarya</taxon>
        <taxon>Ascomycota</taxon>
        <taxon>Pezizomycotina</taxon>
        <taxon>Eurotiomycetes</taxon>
        <taxon>Chaetothyriomycetidae</taxon>
        <taxon>Verrucariales</taxon>
        <taxon>Verrucariaceae</taxon>
        <taxon>Endocarpon</taxon>
    </lineage>
</organism>
<protein>
    <submittedName>
        <fullName evidence="1">Uncharacterized protein</fullName>
    </submittedName>
</protein>
<dbReference type="EMBL" id="JAACFV010000030">
    <property type="protein sequence ID" value="KAF7510451.1"/>
    <property type="molecule type" value="Genomic_DNA"/>
</dbReference>
<proteinExistence type="predicted"/>
<dbReference type="Proteomes" id="UP000606974">
    <property type="component" value="Unassembled WGS sequence"/>
</dbReference>
<reference evidence="1" key="1">
    <citation type="submission" date="2020-02" db="EMBL/GenBank/DDBJ databases">
        <authorList>
            <person name="Palmer J.M."/>
        </authorList>
    </citation>
    <scope>NUCLEOTIDE SEQUENCE</scope>
    <source>
        <strain evidence="1">EPUS1.4</strain>
        <tissue evidence="1">Thallus</tissue>
    </source>
</reference>
<gene>
    <name evidence="1" type="ORF">GJ744_006730</name>
</gene>
<dbReference type="AlphaFoldDB" id="A0A8H7ANR5"/>
<evidence type="ECO:0000313" key="2">
    <source>
        <dbReference type="Proteomes" id="UP000606974"/>
    </source>
</evidence>
<evidence type="ECO:0000313" key="1">
    <source>
        <dbReference type="EMBL" id="KAF7510451.1"/>
    </source>
</evidence>
<sequence length="75" mass="8619">MAHLWSSATATMPLSTDHRYLSLDRRDHIYYQLSNLEMIGANVQREHSAWMVRTSKKAAAASIRSWENAARLDKT</sequence>
<comment type="caution">
    <text evidence="1">The sequence shown here is derived from an EMBL/GenBank/DDBJ whole genome shotgun (WGS) entry which is preliminary data.</text>
</comment>
<name>A0A8H7ANR5_9EURO</name>
<keyword evidence="2" id="KW-1185">Reference proteome</keyword>